<dbReference type="OrthoDB" id="2157530at2759"/>
<proteinExistence type="predicted"/>
<keyword evidence="3" id="KW-1185">Reference proteome</keyword>
<dbReference type="PANTHER" id="PTHR24148">
    <property type="entry name" value="ANKYRIN REPEAT DOMAIN-CONTAINING PROTEIN 39 HOMOLOG-RELATED"/>
    <property type="match status" value="1"/>
</dbReference>
<accession>X0BHY8</accession>
<evidence type="ECO:0000313" key="3">
    <source>
        <dbReference type="Proteomes" id="UP000030663"/>
    </source>
</evidence>
<organism evidence="2 3">
    <name type="scientific">Fusarium oxysporum f. sp. raphani 54005</name>
    <dbReference type="NCBI Taxonomy" id="1089458"/>
    <lineage>
        <taxon>Eukaryota</taxon>
        <taxon>Fungi</taxon>
        <taxon>Dikarya</taxon>
        <taxon>Ascomycota</taxon>
        <taxon>Pezizomycotina</taxon>
        <taxon>Sordariomycetes</taxon>
        <taxon>Hypocreomycetidae</taxon>
        <taxon>Hypocreales</taxon>
        <taxon>Nectriaceae</taxon>
        <taxon>Fusarium</taxon>
        <taxon>Fusarium oxysporum species complex</taxon>
    </lineage>
</organism>
<evidence type="ECO:0000313" key="2">
    <source>
        <dbReference type="EMBL" id="EXK81755.1"/>
    </source>
</evidence>
<dbReference type="PANTHER" id="PTHR24148:SF64">
    <property type="entry name" value="HETEROKARYON INCOMPATIBILITY DOMAIN-CONTAINING PROTEIN"/>
    <property type="match status" value="1"/>
</dbReference>
<gene>
    <name evidence="2" type="ORF">FOQG_13827</name>
</gene>
<dbReference type="InterPro" id="IPR010730">
    <property type="entry name" value="HET"/>
</dbReference>
<dbReference type="Pfam" id="PF06985">
    <property type="entry name" value="HET"/>
    <property type="match status" value="1"/>
</dbReference>
<dbReference type="Proteomes" id="UP000030663">
    <property type="component" value="Unassembled WGS sequence"/>
</dbReference>
<dbReference type="AlphaFoldDB" id="X0BHY8"/>
<name>X0BHY8_FUSOX</name>
<feature type="domain" description="Heterokaryon incompatibility" evidence="1">
    <location>
        <begin position="34"/>
        <end position="138"/>
    </location>
</feature>
<sequence length="412" mass="45750">MSLQGDQIRLLHLSARSGLCFKRVSLSDPTRPPFVALSYAWGDLNDTLPLDVSGQTIAATRNLHVLDCLLASHCNELLWIDALCIAQQNPQERASQVAMMGEIYSHAQYVLAFLSPQSEPFNFGMDYIEATARDTAIHFDPSISPHLTVQGLNASDKPSARLSHRFLRCPLVDKSLDGPGIPIVRKACRSWIDHENSCCWAARRPIDGSAHGFLDIPSEISGGLTIYTATLRMKHIIDMLIPGKLYTEDFLAAISVFRIRHCSDPRDRAFGYFGLRSPSLDIKIVIPIDYTLSIADLYKKLAVALIEKSHTPDVLSHVLHESSVEKRTDGLPSWVPGWDATIDDRYHLTYTERTNMIRHCRASGDMKPDWRVQEAGHVITRGLQIAVIEATAPGYPSMIPGSTLGGKTVIKE</sequence>
<evidence type="ECO:0000259" key="1">
    <source>
        <dbReference type="Pfam" id="PF06985"/>
    </source>
</evidence>
<protein>
    <recommendedName>
        <fullName evidence="1">Heterokaryon incompatibility domain-containing protein</fullName>
    </recommendedName>
</protein>
<dbReference type="HOGENOM" id="CLU_004184_3_2_1"/>
<dbReference type="InterPro" id="IPR052895">
    <property type="entry name" value="HetReg/Transcr_Mod"/>
</dbReference>
<reference evidence="2 3" key="1">
    <citation type="submission" date="2011-11" db="EMBL/GenBank/DDBJ databases">
        <title>The Genome Sequence of Fusarium oxysporum PHW815.</title>
        <authorList>
            <consortium name="The Broad Institute Genome Sequencing Platform"/>
            <person name="Ma L.-J."/>
            <person name="Gale L.R."/>
            <person name="Schwartz D.C."/>
            <person name="Zhou S."/>
            <person name="Corby-Kistler H."/>
            <person name="Young S.K."/>
            <person name="Zeng Q."/>
            <person name="Gargeya S."/>
            <person name="Fitzgerald M."/>
            <person name="Haas B."/>
            <person name="Abouelleil A."/>
            <person name="Alvarado L."/>
            <person name="Arachchi H.M."/>
            <person name="Berlin A."/>
            <person name="Brown A."/>
            <person name="Chapman S.B."/>
            <person name="Chen Z."/>
            <person name="Dunbar C."/>
            <person name="Freedman E."/>
            <person name="Gearin G."/>
            <person name="Goldberg J."/>
            <person name="Griggs A."/>
            <person name="Gujja S."/>
            <person name="Heiman D."/>
            <person name="Howarth C."/>
            <person name="Larson L."/>
            <person name="Lui A."/>
            <person name="MacDonald P.J.P."/>
            <person name="Montmayeur A."/>
            <person name="Murphy C."/>
            <person name="Neiman D."/>
            <person name="Pearson M."/>
            <person name="Priest M."/>
            <person name="Roberts A."/>
            <person name="Saif S."/>
            <person name="Shea T."/>
            <person name="Shenoy N."/>
            <person name="Sisk P."/>
            <person name="Stolte C."/>
            <person name="Sykes S."/>
            <person name="Wortman J."/>
            <person name="Nusbaum C."/>
            <person name="Birren B."/>
        </authorList>
    </citation>
    <scope>NUCLEOTIDE SEQUENCE [LARGE SCALE GENOMIC DNA]</scope>
    <source>
        <strain evidence="2 3">54005</strain>
    </source>
</reference>
<dbReference type="EMBL" id="JH658422">
    <property type="protein sequence ID" value="EXK81755.1"/>
    <property type="molecule type" value="Genomic_DNA"/>
</dbReference>